<evidence type="ECO:0000256" key="1">
    <source>
        <dbReference type="SAM" id="Phobius"/>
    </source>
</evidence>
<proteinExistence type="predicted"/>
<feature type="transmembrane region" description="Helical" evidence="1">
    <location>
        <begin position="83"/>
        <end position="103"/>
    </location>
</feature>
<protein>
    <submittedName>
        <fullName evidence="2">Uncharacterized protein</fullName>
    </submittedName>
</protein>
<feature type="transmembrane region" description="Helical" evidence="1">
    <location>
        <begin position="12"/>
        <end position="32"/>
    </location>
</feature>
<keyword evidence="3" id="KW-1185">Reference proteome</keyword>
<organism evidence="2 3">
    <name type="scientific">Winogradskyella jejuensis</name>
    <dbReference type="NCBI Taxonomy" id="1089305"/>
    <lineage>
        <taxon>Bacteria</taxon>
        <taxon>Pseudomonadati</taxon>
        <taxon>Bacteroidota</taxon>
        <taxon>Flavobacteriia</taxon>
        <taxon>Flavobacteriales</taxon>
        <taxon>Flavobacteriaceae</taxon>
        <taxon>Winogradskyella</taxon>
    </lineage>
</organism>
<feature type="transmembrane region" description="Helical" evidence="1">
    <location>
        <begin position="58"/>
        <end position="78"/>
    </location>
</feature>
<gene>
    <name evidence="2" type="ORF">SAMN05444148_2370</name>
</gene>
<accession>A0A1M5U5Q3</accession>
<dbReference type="STRING" id="1089305.SAMN05444148_2370"/>
<keyword evidence="1" id="KW-0472">Membrane</keyword>
<sequence length="169" mass="20193">MVGTDKPSKKSIIIGTLIATFIGASPYLFYLYENVPDTQVWTNQWFTYDSHEWESANFAMWIFTNKLIPLLFILIWFFTCRHWWYHVLIVPIAMYVYQTIGIFNSNLEFIDRFELIYLIPVMALIIPSIYLLRAQMFNKLNTADKTMEELEAEFMLKPKTLWGKIKQYF</sequence>
<keyword evidence="1" id="KW-0812">Transmembrane</keyword>
<dbReference type="Proteomes" id="UP000184522">
    <property type="component" value="Unassembled WGS sequence"/>
</dbReference>
<keyword evidence="1" id="KW-1133">Transmembrane helix</keyword>
<evidence type="ECO:0000313" key="2">
    <source>
        <dbReference type="EMBL" id="SHH58191.1"/>
    </source>
</evidence>
<dbReference type="AlphaFoldDB" id="A0A1M5U5Q3"/>
<name>A0A1M5U5Q3_9FLAO</name>
<reference evidence="3" key="1">
    <citation type="submission" date="2016-11" db="EMBL/GenBank/DDBJ databases">
        <authorList>
            <person name="Varghese N."/>
            <person name="Submissions S."/>
        </authorList>
    </citation>
    <scope>NUCLEOTIDE SEQUENCE [LARGE SCALE GENOMIC DNA]</scope>
    <source>
        <strain evidence="3">DSM 25330</strain>
    </source>
</reference>
<dbReference type="EMBL" id="FQWS01000002">
    <property type="protein sequence ID" value="SHH58191.1"/>
    <property type="molecule type" value="Genomic_DNA"/>
</dbReference>
<feature type="transmembrane region" description="Helical" evidence="1">
    <location>
        <begin position="115"/>
        <end position="132"/>
    </location>
</feature>
<evidence type="ECO:0000313" key="3">
    <source>
        <dbReference type="Proteomes" id="UP000184522"/>
    </source>
</evidence>